<protein>
    <submittedName>
        <fullName evidence="2">Uncharacterized protein</fullName>
    </submittedName>
</protein>
<organism evidence="2 3">
    <name type="scientific">Suillus subaureus</name>
    <dbReference type="NCBI Taxonomy" id="48587"/>
    <lineage>
        <taxon>Eukaryota</taxon>
        <taxon>Fungi</taxon>
        <taxon>Dikarya</taxon>
        <taxon>Basidiomycota</taxon>
        <taxon>Agaricomycotina</taxon>
        <taxon>Agaricomycetes</taxon>
        <taxon>Agaricomycetidae</taxon>
        <taxon>Boletales</taxon>
        <taxon>Suillineae</taxon>
        <taxon>Suillaceae</taxon>
        <taxon>Suillus</taxon>
    </lineage>
</organism>
<gene>
    <name evidence="2" type="ORF">BJ212DRAFT_1319937</name>
</gene>
<dbReference type="AlphaFoldDB" id="A0A9P7JI99"/>
<dbReference type="Proteomes" id="UP000807769">
    <property type="component" value="Unassembled WGS sequence"/>
</dbReference>
<evidence type="ECO:0000256" key="1">
    <source>
        <dbReference type="SAM" id="SignalP"/>
    </source>
</evidence>
<keyword evidence="3" id="KW-1185">Reference proteome</keyword>
<proteinExistence type="predicted"/>
<keyword evidence="1" id="KW-0732">Signal</keyword>
<accession>A0A9P7JI99</accession>
<feature type="chain" id="PRO_5040462012" evidence="1">
    <location>
        <begin position="27"/>
        <end position="54"/>
    </location>
</feature>
<comment type="caution">
    <text evidence="2">The sequence shown here is derived from an EMBL/GenBank/DDBJ whole genome shotgun (WGS) entry which is preliminary data.</text>
</comment>
<dbReference type="EMBL" id="JABBWG010000003">
    <property type="protein sequence ID" value="KAG1824411.1"/>
    <property type="molecule type" value="Genomic_DNA"/>
</dbReference>
<name>A0A9P7JI99_9AGAM</name>
<dbReference type="RefSeq" id="XP_041198128.1">
    <property type="nucleotide sequence ID" value="XM_041334370.1"/>
</dbReference>
<sequence length="54" mass="5935">MISSFFCFSPLLTIIMPCTTLVAVHSHTSAPSHAATLHYIMFLHLHSVATHSIL</sequence>
<evidence type="ECO:0000313" key="3">
    <source>
        <dbReference type="Proteomes" id="UP000807769"/>
    </source>
</evidence>
<feature type="signal peptide" evidence="1">
    <location>
        <begin position="1"/>
        <end position="26"/>
    </location>
</feature>
<dbReference type="GeneID" id="64628387"/>
<evidence type="ECO:0000313" key="2">
    <source>
        <dbReference type="EMBL" id="KAG1824411.1"/>
    </source>
</evidence>
<reference evidence="2" key="1">
    <citation type="journal article" date="2020" name="New Phytol.">
        <title>Comparative genomics reveals dynamic genome evolution in host specialist ectomycorrhizal fungi.</title>
        <authorList>
            <person name="Lofgren L.A."/>
            <person name="Nguyen N.H."/>
            <person name="Vilgalys R."/>
            <person name="Ruytinx J."/>
            <person name="Liao H.L."/>
            <person name="Branco S."/>
            <person name="Kuo A."/>
            <person name="LaButti K."/>
            <person name="Lipzen A."/>
            <person name="Andreopoulos W."/>
            <person name="Pangilinan J."/>
            <person name="Riley R."/>
            <person name="Hundley H."/>
            <person name="Na H."/>
            <person name="Barry K."/>
            <person name="Grigoriev I.V."/>
            <person name="Stajich J.E."/>
            <person name="Kennedy P.G."/>
        </authorList>
    </citation>
    <scope>NUCLEOTIDE SEQUENCE</scope>
    <source>
        <strain evidence="2">MN1</strain>
    </source>
</reference>